<name>A0A5J4WSY4_9EUKA</name>
<feature type="compositionally biased region" description="Polar residues" evidence="1">
    <location>
        <begin position="511"/>
        <end position="521"/>
    </location>
</feature>
<sequence length="534" mass="58482">MQKLVEEQPRNIYLSHPNLEVQKFVIDTIWRTITLRQRGDDFVFSSDNFIKFYINDFLLKLRPLVHGDFTLQPTLGIDDNIQIIDGHPMLIPTLEYSWVLNSKLANTTTGFRNDKRFQIQNKRDINNIDKVSFVPQYKVDLQNMFDNLASAVVPSSDGALMASQSTKQSNIQPFAAQVNASYGAGITCHQSLIKSKLQNRTGKNHVGYQCMAKVINIALLFENDIILQRAASSRKSLLKTQNFTFIHSIGSVIFVLAQKLTATLAVKSETTAATGSLLNYIANVFAGIFIVQFTQHVQTIEQVADPLAASGARSLIQSDTIANFGSKILGGVKHAAQWIAPTVYKVLSTVSGPVGMIHPGIGGAIGAGANLEGAVDKLVNKRRFQYVVFNFRLQLISTRNAVATLRVECFENGDYQLFIDNDNALVYAANNQILDGQASDFALKIAADSGDFAYSAESGTVWMYDSNWYNSGQVIPYKVSPTSDALPMADSGAGVAGISTEYSRGDYQHPLQVSEQIPSRDSATGTAGTSTAYS</sequence>
<dbReference type="AlphaFoldDB" id="A0A5J4WSY4"/>
<feature type="region of interest" description="Disordered" evidence="1">
    <location>
        <begin position="511"/>
        <end position="534"/>
    </location>
</feature>
<comment type="caution">
    <text evidence="2">The sequence shown here is derived from an EMBL/GenBank/DDBJ whole genome shotgun (WGS) entry which is preliminary data.</text>
</comment>
<accession>A0A5J4WSY4</accession>
<gene>
    <name evidence="2" type="ORF">EZS28_006416</name>
</gene>
<organism evidence="2 3">
    <name type="scientific">Streblomastix strix</name>
    <dbReference type="NCBI Taxonomy" id="222440"/>
    <lineage>
        <taxon>Eukaryota</taxon>
        <taxon>Metamonada</taxon>
        <taxon>Preaxostyla</taxon>
        <taxon>Oxymonadida</taxon>
        <taxon>Streblomastigidae</taxon>
        <taxon>Streblomastix</taxon>
    </lineage>
</organism>
<dbReference type="Proteomes" id="UP000324800">
    <property type="component" value="Unassembled WGS sequence"/>
</dbReference>
<evidence type="ECO:0000313" key="3">
    <source>
        <dbReference type="Proteomes" id="UP000324800"/>
    </source>
</evidence>
<dbReference type="EMBL" id="SNRW01001042">
    <property type="protein sequence ID" value="KAA6398058.1"/>
    <property type="molecule type" value="Genomic_DNA"/>
</dbReference>
<evidence type="ECO:0000313" key="2">
    <source>
        <dbReference type="EMBL" id="KAA6398058.1"/>
    </source>
</evidence>
<protein>
    <submittedName>
        <fullName evidence="2">Uncharacterized protein</fullName>
    </submittedName>
</protein>
<feature type="compositionally biased region" description="Low complexity" evidence="1">
    <location>
        <begin position="522"/>
        <end position="534"/>
    </location>
</feature>
<evidence type="ECO:0000256" key="1">
    <source>
        <dbReference type="SAM" id="MobiDB-lite"/>
    </source>
</evidence>
<proteinExistence type="predicted"/>
<reference evidence="2 3" key="1">
    <citation type="submission" date="2019-03" db="EMBL/GenBank/DDBJ databases">
        <title>Single cell metagenomics reveals metabolic interactions within the superorganism composed of flagellate Streblomastix strix and complex community of Bacteroidetes bacteria on its surface.</title>
        <authorList>
            <person name="Treitli S.C."/>
            <person name="Kolisko M."/>
            <person name="Husnik F."/>
            <person name="Keeling P."/>
            <person name="Hampl V."/>
        </authorList>
    </citation>
    <scope>NUCLEOTIDE SEQUENCE [LARGE SCALE GENOMIC DNA]</scope>
    <source>
        <strain evidence="2">ST1C</strain>
    </source>
</reference>